<evidence type="ECO:0000313" key="3">
    <source>
        <dbReference type="Proteomes" id="UP000184080"/>
    </source>
</evidence>
<name>A0A1M6GYB5_9CLOT</name>
<dbReference type="RefSeq" id="WP_073006606.1">
    <property type="nucleotide sequence ID" value="NZ_FQZO01000003.1"/>
</dbReference>
<keyword evidence="1" id="KW-1133">Transmembrane helix</keyword>
<protein>
    <recommendedName>
        <fullName evidence="4">Ig-like domain (Group 2)</fullName>
    </recommendedName>
</protein>
<proteinExistence type="predicted"/>
<reference evidence="2 3" key="1">
    <citation type="submission" date="2016-11" db="EMBL/GenBank/DDBJ databases">
        <authorList>
            <person name="Jaros S."/>
            <person name="Januszkiewicz K."/>
            <person name="Wedrychowicz H."/>
        </authorList>
    </citation>
    <scope>NUCLEOTIDE SEQUENCE [LARGE SCALE GENOMIC DNA]</scope>
    <source>
        <strain evidence="2 3">DSM 21864</strain>
    </source>
</reference>
<evidence type="ECO:0000313" key="2">
    <source>
        <dbReference type="EMBL" id="SHJ14855.1"/>
    </source>
</evidence>
<keyword evidence="3" id="KW-1185">Reference proteome</keyword>
<dbReference type="Proteomes" id="UP000184080">
    <property type="component" value="Unassembled WGS sequence"/>
</dbReference>
<dbReference type="EMBL" id="FQZO01000003">
    <property type="protein sequence ID" value="SHJ14855.1"/>
    <property type="molecule type" value="Genomic_DNA"/>
</dbReference>
<evidence type="ECO:0000256" key="1">
    <source>
        <dbReference type="SAM" id="Phobius"/>
    </source>
</evidence>
<dbReference type="STRING" id="1121298.SAMN05444401_2291"/>
<accession>A0A1M6GYB5</accession>
<feature type="transmembrane region" description="Helical" evidence="1">
    <location>
        <begin position="20"/>
        <end position="37"/>
    </location>
</feature>
<sequence length="299" mass="33416">MSNKSNEAGVNFKYQLKAGIIIFLIATFTIVFQYLMFSKGIWNPIEDTLYINSANNIDVFVDESLNLGISRKVIPFYAKAGELKWQIEDSNIISFNDKGILVALNVGQTKLWVKSSKVEKDIKVMVKPIINIIQPETKVKLKVGEEYKLNTKIDIYPKNAEMPIIKYELEPSNNVIEISTQGVIKALNPGETDVLISSGDKKSLVNVSVNPEIIVKNFTVDYPEKTVFVGDKFNLKYNIEIEPKGAKAPPINYKIINSIVRLEIMEDGSIKALSPGRNVVEVSCGDKILFVKVNVKANA</sequence>
<gene>
    <name evidence="2" type="ORF">SAMN05444401_2291</name>
</gene>
<dbReference type="AlphaFoldDB" id="A0A1M6GYB5"/>
<evidence type="ECO:0008006" key="4">
    <source>
        <dbReference type="Google" id="ProtNLM"/>
    </source>
</evidence>
<keyword evidence="1" id="KW-0812">Transmembrane</keyword>
<organism evidence="2 3">
    <name type="scientific">Clostridium amylolyticum</name>
    <dbReference type="NCBI Taxonomy" id="1121298"/>
    <lineage>
        <taxon>Bacteria</taxon>
        <taxon>Bacillati</taxon>
        <taxon>Bacillota</taxon>
        <taxon>Clostridia</taxon>
        <taxon>Eubacteriales</taxon>
        <taxon>Clostridiaceae</taxon>
        <taxon>Clostridium</taxon>
    </lineage>
</organism>
<dbReference type="OrthoDB" id="1757967at2"/>
<keyword evidence="1" id="KW-0472">Membrane</keyword>